<feature type="region of interest" description="Disordered" evidence="1">
    <location>
        <begin position="1"/>
        <end position="36"/>
    </location>
</feature>
<name>A0A084WJ90_ANOSI</name>
<feature type="compositionally biased region" description="Gly residues" evidence="1">
    <location>
        <begin position="1"/>
        <end position="13"/>
    </location>
</feature>
<dbReference type="EnsemblMetazoa" id="ASIC018364-RA">
    <property type="protein sequence ID" value="ASIC018364-PA"/>
    <property type="gene ID" value="ASIC018364"/>
</dbReference>
<proteinExistence type="predicted"/>
<gene>
    <name evidence="2" type="ORF">ZHAS_00018364</name>
</gene>
<evidence type="ECO:0000313" key="4">
    <source>
        <dbReference type="Proteomes" id="UP000030765"/>
    </source>
</evidence>
<evidence type="ECO:0000313" key="2">
    <source>
        <dbReference type="EMBL" id="KFB50284.1"/>
    </source>
</evidence>
<keyword evidence="4" id="KW-1185">Reference proteome</keyword>
<dbReference type="EMBL" id="KE525347">
    <property type="protein sequence ID" value="KFB50284.1"/>
    <property type="molecule type" value="Genomic_DNA"/>
</dbReference>
<dbReference type="VEuPathDB" id="VectorBase:ASIC018364"/>
<reference evidence="3" key="2">
    <citation type="submission" date="2020-05" db="UniProtKB">
        <authorList>
            <consortium name="EnsemblMetazoa"/>
        </authorList>
    </citation>
    <scope>IDENTIFICATION</scope>
</reference>
<reference evidence="2 4" key="1">
    <citation type="journal article" date="2014" name="BMC Genomics">
        <title>Genome sequence of Anopheles sinensis provides insight into genetics basis of mosquito competence for malaria parasites.</title>
        <authorList>
            <person name="Zhou D."/>
            <person name="Zhang D."/>
            <person name="Ding G."/>
            <person name="Shi L."/>
            <person name="Hou Q."/>
            <person name="Ye Y."/>
            <person name="Xu Y."/>
            <person name="Zhou H."/>
            <person name="Xiong C."/>
            <person name="Li S."/>
            <person name="Yu J."/>
            <person name="Hong S."/>
            <person name="Yu X."/>
            <person name="Zou P."/>
            <person name="Chen C."/>
            <person name="Chang X."/>
            <person name="Wang W."/>
            <person name="Lv Y."/>
            <person name="Sun Y."/>
            <person name="Ma L."/>
            <person name="Shen B."/>
            <person name="Zhu C."/>
        </authorList>
    </citation>
    <scope>NUCLEOTIDE SEQUENCE [LARGE SCALE GENOMIC DNA]</scope>
</reference>
<accession>A0A084WJ90</accession>
<dbReference type="AlphaFoldDB" id="A0A084WJ90"/>
<evidence type="ECO:0000313" key="3">
    <source>
        <dbReference type="EnsemblMetazoa" id="ASIC018364-PA"/>
    </source>
</evidence>
<dbReference type="Proteomes" id="UP000030765">
    <property type="component" value="Unassembled WGS sequence"/>
</dbReference>
<organism evidence="2">
    <name type="scientific">Anopheles sinensis</name>
    <name type="common">Mosquito</name>
    <dbReference type="NCBI Taxonomy" id="74873"/>
    <lineage>
        <taxon>Eukaryota</taxon>
        <taxon>Metazoa</taxon>
        <taxon>Ecdysozoa</taxon>
        <taxon>Arthropoda</taxon>
        <taxon>Hexapoda</taxon>
        <taxon>Insecta</taxon>
        <taxon>Pterygota</taxon>
        <taxon>Neoptera</taxon>
        <taxon>Endopterygota</taxon>
        <taxon>Diptera</taxon>
        <taxon>Nematocera</taxon>
        <taxon>Culicoidea</taxon>
        <taxon>Culicidae</taxon>
        <taxon>Anophelinae</taxon>
        <taxon>Anopheles</taxon>
    </lineage>
</organism>
<evidence type="ECO:0000256" key="1">
    <source>
        <dbReference type="SAM" id="MobiDB-lite"/>
    </source>
</evidence>
<dbReference type="EMBL" id="ATLV01023981">
    <property type="status" value="NOT_ANNOTATED_CDS"/>
    <property type="molecule type" value="Genomic_DNA"/>
</dbReference>
<sequence length="60" mass="6665">MREGGGRAGGGGAKSKMTGRHQRKTRDSYGGTGSDEYHYRTHIFFSPARLQQDNEGCYCH</sequence>
<protein>
    <submittedName>
        <fullName evidence="2 3">Uncharacterized protein</fullName>
    </submittedName>
</protein>